<dbReference type="InterPro" id="IPR044121">
    <property type="entry name" value="Snu114_GTP-bd"/>
</dbReference>
<dbReference type="Gene3D" id="3.30.230.10">
    <property type="match status" value="1"/>
</dbReference>
<evidence type="ECO:0000313" key="11">
    <source>
        <dbReference type="Proteomes" id="UP000054564"/>
    </source>
</evidence>
<dbReference type="InterPro" id="IPR009000">
    <property type="entry name" value="Transl_B-barrel_sf"/>
</dbReference>
<dbReference type="GO" id="GO:0005829">
    <property type="term" value="C:cytosol"/>
    <property type="evidence" value="ECO:0007669"/>
    <property type="project" value="TreeGrafter"/>
</dbReference>
<dbReference type="Gene3D" id="3.40.50.300">
    <property type="entry name" value="P-loop containing nucleotide triphosphate hydrolases"/>
    <property type="match status" value="1"/>
</dbReference>
<keyword evidence="5" id="KW-0508">mRNA splicing</keyword>
<dbReference type="CDD" id="cd04090">
    <property type="entry name" value="EF2_II_snRNP"/>
    <property type="match status" value="1"/>
</dbReference>
<evidence type="ECO:0000256" key="4">
    <source>
        <dbReference type="ARBA" id="ARBA00023134"/>
    </source>
</evidence>
<keyword evidence="4" id="KW-0342">GTP-binding</keyword>
<feature type="domain" description="Tr-type G" evidence="9">
    <location>
        <begin position="231"/>
        <end position="438"/>
    </location>
</feature>
<dbReference type="CDD" id="cd04098">
    <property type="entry name" value="eEF2_C_snRNP"/>
    <property type="match status" value="1"/>
</dbReference>
<dbReference type="Gene3D" id="3.30.70.870">
    <property type="entry name" value="Elongation Factor G (Translational Gtpase), domain 3"/>
    <property type="match status" value="1"/>
</dbReference>
<dbReference type="FunFam" id="2.40.30.10:FF:000029">
    <property type="entry name" value="116 kDa U5 small nuclear ribonucleoprotein component"/>
    <property type="match status" value="1"/>
</dbReference>
<dbReference type="InterPro" id="IPR000795">
    <property type="entry name" value="T_Tr_GTP-bd_dom"/>
</dbReference>
<dbReference type="PROSITE" id="PS51722">
    <property type="entry name" value="G_TR_2"/>
    <property type="match status" value="1"/>
</dbReference>
<dbReference type="InterPro" id="IPR031950">
    <property type="entry name" value="EFTUD2_N"/>
</dbReference>
<dbReference type="SMART" id="SM00889">
    <property type="entry name" value="EFG_IV"/>
    <property type="match status" value="1"/>
</dbReference>
<dbReference type="Pfam" id="PF00679">
    <property type="entry name" value="EFG_C"/>
    <property type="match status" value="1"/>
</dbReference>
<evidence type="ECO:0000256" key="2">
    <source>
        <dbReference type="ARBA" id="ARBA00022664"/>
    </source>
</evidence>
<dbReference type="PRINTS" id="PR00315">
    <property type="entry name" value="ELONGATNFCT"/>
</dbReference>
<dbReference type="GO" id="GO:0000974">
    <property type="term" value="C:Prp19 complex"/>
    <property type="evidence" value="ECO:0007669"/>
    <property type="project" value="UniProtKB-ARBA"/>
</dbReference>
<dbReference type="Gene3D" id="3.30.70.240">
    <property type="match status" value="1"/>
</dbReference>
<dbReference type="Proteomes" id="UP000054564">
    <property type="component" value="Unassembled WGS sequence"/>
</dbReference>
<dbReference type="SUPFAM" id="SSF52540">
    <property type="entry name" value="P-loop containing nucleoside triphosphate hydrolases"/>
    <property type="match status" value="1"/>
</dbReference>
<comment type="subcellular location">
    <subcellularLocation>
        <location evidence="1">Nucleus</location>
    </subcellularLocation>
</comment>
<feature type="compositionally biased region" description="Basic and acidic residues" evidence="8">
    <location>
        <begin position="116"/>
        <end position="131"/>
    </location>
</feature>
<dbReference type="FunFam" id="3.40.50.300:FF:000646">
    <property type="entry name" value="U5 small nuclear ribonucleoprotein component"/>
    <property type="match status" value="1"/>
</dbReference>
<dbReference type="PANTHER" id="PTHR42908:SF6">
    <property type="entry name" value="116 KDA U5 SMALL NUCLEAR RIBONUCLEOPROTEIN COMPONENT"/>
    <property type="match status" value="1"/>
</dbReference>
<dbReference type="InterPro" id="IPR000640">
    <property type="entry name" value="EFG_V-like"/>
</dbReference>
<evidence type="ECO:0000313" key="10">
    <source>
        <dbReference type="EMBL" id="KNF01767.1"/>
    </source>
</evidence>
<dbReference type="Pfam" id="PF00009">
    <property type="entry name" value="GTP_EFTU"/>
    <property type="match status" value="1"/>
</dbReference>
<dbReference type="Pfam" id="PF03764">
    <property type="entry name" value="EFG_IV"/>
    <property type="match status" value="1"/>
</dbReference>
<dbReference type="Pfam" id="PF16004">
    <property type="entry name" value="EFTUD2"/>
    <property type="match status" value="1"/>
</dbReference>
<evidence type="ECO:0000256" key="6">
    <source>
        <dbReference type="ARBA" id="ARBA00023242"/>
    </source>
</evidence>
<evidence type="ECO:0000256" key="8">
    <source>
        <dbReference type="SAM" id="MobiDB-lite"/>
    </source>
</evidence>
<evidence type="ECO:0000256" key="5">
    <source>
        <dbReference type="ARBA" id="ARBA00023187"/>
    </source>
</evidence>
<keyword evidence="6" id="KW-0539">Nucleus</keyword>
<dbReference type="SUPFAM" id="SSF54211">
    <property type="entry name" value="Ribosomal protein S5 domain 2-like"/>
    <property type="match status" value="1"/>
</dbReference>
<reference evidence="11" key="1">
    <citation type="submission" date="2014-03" db="EMBL/GenBank/DDBJ databases">
        <title>The Genome Sequence of Puccinia striiformis f. sp. tritici PST-78.</title>
        <authorList>
            <consortium name="The Broad Institute Genome Sequencing Platform"/>
            <person name="Cuomo C."/>
            <person name="Hulbert S."/>
            <person name="Chen X."/>
            <person name="Walker B."/>
            <person name="Young S.K."/>
            <person name="Zeng Q."/>
            <person name="Gargeya S."/>
            <person name="Fitzgerald M."/>
            <person name="Haas B."/>
            <person name="Abouelleil A."/>
            <person name="Alvarado L."/>
            <person name="Arachchi H.M."/>
            <person name="Berlin A.M."/>
            <person name="Chapman S.B."/>
            <person name="Goldberg J."/>
            <person name="Griggs A."/>
            <person name="Gujja S."/>
            <person name="Hansen M."/>
            <person name="Howarth C."/>
            <person name="Imamovic A."/>
            <person name="Larimer J."/>
            <person name="McCowan C."/>
            <person name="Montmayeur A."/>
            <person name="Murphy C."/>
            <person name="Neiman D."/>
            <person name="Pearson M."/>
            <person name="Priest M."/>
            <person name="Roberts A."/>
            <person name="Saif S."/>
            <person name="Shea T."/>
            <person name="Sisk P."/>
            <person name="Sykes S."/>
            <person name="Wortman J."/>
            <person name="Nusbaum C."/>
            <person name="Birren B."/>
        </authorList>
    </citation>
    <scope>NUCLEOTIDE SEQUENCE [LARGE SCALE GENOMIC DNA]</scope>
    <source>
        <strain evidence="11">race PST-78</strain>
    </source>
</reference>
<comment type="caution">
    <text evidence="10">The sequence shown here is derived from an EMBL/GenBank/DDBJ whole genome shotgun (WGS) entry which is preliminary data.</text>
</comment>
<dbReference type="InterPro" id="IPR027417">
    <property type="entry name" value="P-loop_NTPase"/>
</dbReference>
<dbReference type="GO" id="GO:0005525">
    <property type="term" value="F:GTP binding"/>
    <property type="evidence" value="ECO:0007669"/>
    <property type="project" value="UniProtKB-KW"/>
</dbReference>
<evidence type="ECO:0000259" key="9">
    <source>
        <dbReference type="PROSITE" id="PS51722"/>
    </source>
</evidence>
<organism evidence="10 11">
    <name type="scientific">Puccinia striiformis f. sp. tritici PST-78</name>
    <dbReference type="NCBI Taxonomy" id="1165861"/>
    <lineage>
        <taxon>Eukaryota</taxon>
        <taxon>Fungi</taxon>
        <taxon>Dikarya</taxon>
        <taxon>Basidiomycota</taxon>
        <taxon>Pucciniomycotina</taxon>
        <taxon>Pucciniomycetes</taxon>
        <taxon>Pucciniales</taxon>
        <taxon>Pucciniaceae</taxon>
        <taxon>Puccinia</taxon>
    </lineage>
</organism>
<feature type="region of interest" description="Disordered" evidence="8">
    <location>
        <begin position="111"/>
        <end position="143"/>
    </location>
</feature>
<evidence type="ECO:0000256" key="3">
    <source>
        <dbReference type="ARBA" id="ARBA00022741"/>
    </source>
</evidence>
<name>A0A0L0VRC6_9BASI</name>
<protein>
    <recommendedName>
        <fullName evidence="9">Tr-type G domain-containing protein</fullName>
    </recommendedName>
</protein>
<dbReference type="CDD" id="cd04167">
    <property type="entry name" value="Snu114p"/>
    <property type="match status" value="1"/>
</dbReference>
<comment type="function">
    <text evidence="7">Component of the U5 snRNP complex required for pre-mRNA splicing. Binds GTP.</text>
</comment>
<dbReference type="EMBL" id="AJIL01000027">
    <property type="protein sequence ID" value="KNF01767.1"/>
    <property type="molecule type" value="Genomic_DNA"/>
</dbReference>
<dbReference type="PANTHER" id="PTHR42908">
    <property type="entry name" value="TRANSLATION ELONGATION FACTOR-RELATED"/>
    <property type="match status" value="1"/>
</dbReference>
<dbReference type="GO" id="GO:0030623">
    <property type="term" value="F:U5 snRNA binding"/>
    <property type="evidence" value="ECO:0007669"/>
    <property type="project" value="TreeGrafter"/>
</dbReference>
<dbReference type="GO" id="GO:0003924">
    <property type="term" value="F:GTPase activity"/>
    <property type="evidence" value="ECO:0007669"/>
    <property type="project" value="InterPro"/>
</dbReference>
<dbReference type="InterPro" id="IPR035655">
    <property type="entry name" value="U5-116kDa_C"/>
</dbReference>
<dbReference type="SUPFAM" id="SSF54980">
    <property type="entry name" value="EF-G C-terminal domain-like"/>
    <property type="match status" value="2"/>
</dbReference>
<dbReference type="GO" id="GO:0071007">
    <property type="term" value="C:U2-type catalytic step 2 spliceosome"/>
    <property type="evidence" value="ECO:0007669"/>
    <property type="project" value="TreeGrafter"/>
</dbReference>
<dbReference type="SMART" id="SM00838">
    <property type="entry name" value="EFG_C"/>
    <property type="match status" value="1"/>
</dbReference>
<dbReference type="FunFam" id="3.30.70.870:FF:000002">
    <property type="entry name" value="Translation elongation factor 2"/>
    <property type="match status" value="1"/>
</dbReference>
<evidence type="ECO:0000256" key="7">
    <source>
        <dbReference type="ARBA" id="ARBA00055641"/>
    </source>
</evidence>
<dbReference type="CDD" id="cd01683">
    <property type="entry name" value="EF2_IV_snRNP"/>
    <property type="match status" value="1"/>
</dbReference>
<sequence>MRRGLATEQSIDWFCRSAVTWGVTFEIRTCSRCGVALQKFRLECDGLGAYTQSQGLTRRSTESTKAANSSITQRKHWHPAFIPILTTTPLSWNQHRGGNMDEYDEWGNFIGDLSDDSDKGSEANDDDRHSPIAETLAPLPEPDEMNDMEVDHVGSSNAVVLHDDKKYYPLAMELYGPDVETMVEEEDAQPLTEPIINPIKIRKFTIVEKGEAVPETTFSKQFMADLMSHPESVRNVAVVGHLHHGKTALLDMLVHETHDFEWDTSKPLLYTDTHILEQQRGISLKSSPMSFVLQNSKQKSFLVNMIDTPGHVNFLDEVTNSLRLVDGAILVVDAVEGVLVSTDKIIRHLVQEGIPIVLVVNKVDRLILELRLPPADAYYKLKHTIEEVNTVISSCNPDPIHRVSPELGNVGFASTEMGWCFNLTSFAKMYRDTFCTSKKDLFDITAFAKRLWGNIWYIPEERKFVKRNVGGECKRTFDHFILEPLYKLYGQVLGSEQGPLKETLADLGIYLKPSAYKLDVRPLLRIVLSQFFGPSTGLVDMISSHVPNPQAAAVAKLKSNYTGPLDSPLAQHIAKSDPAGPLVIQITKLYPTHDANEFRSFGRVLSGVARAGVKVKVLGEGYSVDDEEDMVEALIERVFIFESRYSVETSGVPAGNLCLLSGIDNSITKTATVVESAYTRPGGSGEGENLYIFKPISHLTKSVLKIAVEPLNPSELPKLLEGLRKVNKTYPLVEIKVEESGEHVIIGTGEIYLDCCLFDLREIFSEIEIKVSDPVVKFCETVVDTSVIKCYAETPNKKNKLTMIAEPLEKGIAEEIETGRINIRMPAKTLSQHFMNNYQWDLLASRSIWAFGPEIDGGGTNILMNDTLPTEVDKKLLFSVKESIKQGFQWATREGPICDEPIRNVKFKLLDATLADEPIYRGGGQIIPTARRVCYSSFMMATPRLMEPVYYIEVQAPADCVPAVYLVLARRRGHVTQDIPKPGSPLYTVKAYIPVIDANGFETDLRTHTQGQSFCMQTFDHWSIVPGDPTDKSITLRPLEPASAQALARDVALKTRRRKGLGDNMSVAKYIEADLVAALIAAGQENLLG</sequence>
<dbReference type="InterPro" id="IPR005225">
    <property type="entry name" value="Small_GTP-bd"/>
</dbReference>
<dbReference type="InterPro" id="IPR035647">
    <property type="entry name" value="EFG_III/V"/>
</dbReference>
<dbReference type="InterPro" id="IPR014721">
    <property type="entry name" value="Ribsml_uS5_D2-typ_fold_subgr"/>
</dbReference>
<dbReference type="Gene3D" id="2.40.30.10">
    <property type="entry name" value="Translation factors"/>
    <property type="match status" value="1"/>
</dbReference>
<dbReference type="InterPro" id="IPR005517">
    <property type="entry name" value="Transl_elong_EFG/EF2_IV"/>
</dbReference>
<dbReference type="GO" id="GO:0000398">
    <property type="term" value="P:mRNA splicing, via spliceosome"/>
    <property type="evidence" value="ECO:0007669"/>
    <property type="project" value="TreeGrafter"/>
</dbReference>
<accession>A0A0L0VRC6</accession>
<dbReference type="InterPro" id="IPR020568">
    <property type="entry name" value="Ribosomal_Su5_D2-typ_SF"/>
</dbReference>
<dbReference type="GO" id="GO:0005682">
    <property type="term" value="C:U5 snRNP"/>
    <property type="evidence" value="ECO:0007669"/>
    <property type="project" value="UniProtKB-ARBA"/>
</dbReference>
<dbReference type="GO" id="GO:0046540">
    <property type="term" value="C:U4/U6 x U5 tri-snRNP complex"/>
    <property type="evidence" value="ECO:0007669"/>
    <property type="project" value="TreeGrafter"/>
</dbReference>
<dbReference type="SUPFAM" id="SSF50447">
    <property type="entry name" value="Translation proteins"/>
    <property type="match status" value="1"/>
</dbReference>
<keyword evidence="3" id="KW-0547">Nucleotide-binding</keyword>
<dbReference type="STRING" id="1165861.A0A0L0VRC6"/>
<dbReference type="FunFam" id="3.30.70.240:FF:000004">
    <property type="entry name" value="116 kDa U5 small nuclear ribonucleoprotein"/>
    <property type="match status" value="1"/>
</dbReference>
<dbReference type="OrthoDB" id="364892at2759"/>
<keyword evidence="2" id="KW-0507">mRNA processing</keyword>
<gene>
    <name evidence="10" type="ORF">PSTG_04889</name>
</gene>
<dbReference type="AlphaFoldDB" id="A0A0L0VRC6"/>
<dbReference type="FunFam" id="3.30.230.10:FF:000009">
    <property type="entry name" value="116 kDa U5 small nuclear ribonucleoprotein component"/>
    <property type="match status" value="1"/>
</dbReference>
<proteinExistence type="predicted"/>
<dbReference type="NCBIfam" id="TIGR00231">
    <property type="entry name" value="small_GTP"/>
    <property type="match status" value="1"/>
</dbReference>
<keyword evidence="11" id="KW-1185">Reference proteome</keyword>
<evidence type="ECO:0000256" key="1">
    <source>
        <dbReference type="ARBA" id="ARBA00004123"/>
    </source>
</evidence>